<name>A0A8T8WB52_9EURY</name>
<feature type="compositionally biased region" description="Polar residues" evidence="1">
    <location>
        <begin position="182"/>
        <end position="193"/>
    </location>
</feature>
<dbReference type="RefSeq" id="WP_222606894.1">
    <property type="nucleotide sequence ID" value="NZ_CP081958.1"/>
</dbReference>
<dbReference type="EMBL" id="CP081958">
    <property type="protein sequence ID" value="QZP37079.1"/>
    <property type="molecule type" value="Genomic_DNA"/>
</dbReference>
<reference evidence="2 3" key="1">
    <citation type="journal article" date="2021" name="Int. J. Syst. Evol. Microbiol.">
        <title>Halobaculum halophilum sp. nov. and Halobaculum salinum sp. nov., isolated from salt lake and saline soil.</title>
        <authorList>
            <person name="Cui H.L."/>
            <person name="Shi X.W."/>
            <person name="Yin X.M."/>
            <person name="Yang X.Y."/>
            <person name="Hou J."/>
            <person name="Zhu L."/>
        </authorList>
    </citation>
    <scope>NUCLEOTIDE SEQUENCE [LARGE SCALE GENOMIC DNA]</scope>
    <source>
        <strain evidence="2 3">NBRC 109044</strain>
    </source>
</reference>
<organism evidence="2 3">
    <name type="scientific">Halobaculum magnesiiphilum</name>
    <dbReference type="NCBI Taxonomy" id="1017351"/>
    <lineage>
        <taxon>Archaea</taxon>
        <taxon>Methanobacteriati</taxon>
        <taxon>Methanobacteriota</taxon>
        <taxon>Stenosarchaea group</taxon>
        <taxon>Halobacteria</taxon>
        <taxon>Halobacteriales</taxon>
        <taxon>Haloferacaceae</taxon>
        <taxon>Halobaculum</taxon>
    </lineage>
</organism>
<gene>
    <name evidence="2" type="ORF">K6T50_12375</name>
</gene>
<evidence type="ECO:0000313" key="2">
    <source>
        <dbReference type="EMBL" id="QZP37079.1"/>
    </source>
</evidence>
<dbReference type="KEGG" id="hmp:K6T50_12375"/>
<dbReference type="AlphaFoldDB" id="A0A8T8WB52"/>
<evidence type="ECO:0000256" key="1">
    <source>
        <dbReference type="SAM" id="MobiDB-lite"/>
    </source>
</evidence>
<keyword evidence="3" id="KW-1185">Reference proteome</keyword>
<evidence type="ECO:0000313" key="3">
    <source>
        <dbReference type="Proteomes" id="UP000826254"/>
    </source>
</evidence>
<protein>
    <submittedName>
        <fullName evidence="2">Uncharacterized protein</fullName>
    </submittedName>
</protein>
<accession>A0A8T8WB52</accession>
<proteinExistence type="predicted"/>
<sequence>MTLDRFEGLLDKVETKFERASSNISLETKQYANRRLTEITPDLQRISRPNAYQDFLLDQIQAEKEKFQLAKRFDRSDAESKAEFLADEYYEELREDPVCTCDGKHAHKCVLKRGKLPIEVRNADNIDEGIREFRAEHNGRPLVLVDAQDEFAAFVGEVEAELRELIAVLTTDEIPDDAASTDADTQPTGQTAD</sequence>
<dbReference type="Proteomes" id="UP000826254">
    <property type="component" value="Chromosome"/>
</dbReference>
<dbReference type="GeneID" id="67178951"/>
<feature type="region of interest" description="Disordered" evidence="1">
    <location>
        <begin position="173"/>
        <end position="193"/>
    </location>
</feature>